<proteinExistence type="inferred from homology"/>
<dbReference type="Gene3D" id="1.10.287.470">
    <property type="entry name" value="Helix hairpin bin"/>
    <property type="match status" value="1"/>
</dbReference>
<dbReference type="Gene3D" id="2.40.50.100">
    <property type="match status" value="1"/>
</dbReference>
<protein>
    <submittedName>
        <fullName evidence="5">Macrolide-specific efflux protein macA</fullName>
    </submittedName>
</protein>
<comment type="similarity">
    <text evidence="1">Belongs to the membrane fusion protein (MFP) (TC 8.A.1) family.</text>
</comment>
<dbReference type="InterPro" id="IPR058649">
    <property type="entry name" value="CzcB_C"/>
</dbReference>
<evidence type="ECO:0000256" key="1">
    <source>
        <dbReference type="ARBA" id="ARBA00009477"/>
    </source>
</evidence>
<evidence type="ECO:0000259" key="4">
    <source>
        <dbReference type="Pfam" id="PF25975"/>
    </source>
</evidence>
<dbReference type="GO" id="GO:0060003">
    <property type="term" value="P:copper ion export"/>
    <property type="evidence" value="ECO:0007669"/>
    <property type="project" value="TreeGrafter"/>
</dbReference>
<dbReference type="OrthoDB" id="9809068at2"/>
<evidence type="ECO:0000256" key="2">
    <source>
        <dbReference type="ARBA" id="ARBA00022448"/>
    </source>
</evidence>
<gene>
    <name evidence="5" type="primary">macA_4</name>
    <name evidence="5" type="ORF">NCTC11190_00510</name>
</gene>
<dbReference type="GO" id="GO:0016020">
    <property type="term" value="C:membrane"/>
    <property type="evidence" value="ECO:0007669"/>
    <property type="project" value="InterPro"/>
</dbReference>
<keyword evidence="3" id="KW-0732">Signal</keyword>
<dbReference type="SUPFAM" id="SSF111369">
    <property type="entry name" value="HlyD-like secretion proteins"/>
    <property type="match status" value="1"/>
</dbReference>
<dbReference type="GO" id="GO:0015679">
    <property type="term" value="P:plasma membrane copper ion transport"/>
    <property type="evidence" value="ECO:0007669"/>
    <property type="project" value="TreeGrafter"/>
</dbReference>
<dbReference type="InterPro" id="IPR006143">
    <property type="entry name" value="RND_pump_MFP"/>
</dbReference>
<name>A0A379MP41_9BACT</name>
<keyword evidence="6" id="KW-1185">Reference proteome</keyword>
<feature type="chain" id="PRO_5016912786" evidence="3">
    <location>
        <begin position="18"/>
        <end position="394"/>
    </location>
</feature>
<dbReference type="InterPro" id="IPR051909">
    <property type="entry name" value="MFP_Cation_Efflux"/>
</dbReference>
<dbReference type="NCBIfam" id="TIGR01730">
    <property type="entry name" value="RND_mfp"/>
    <property type="match status" value="1"/>
</dbReference>
<dbReference type="EMBL" id="UGVL01000001">
    <property type="protein sequence ID" value="SUE33303.1"/>
    <property type="molecule type" value="Genomic_DNA"/>
</dbReference>
<evidence type="ECO:0000313" key="6">
    <source>
        <dbReference type="Proteomes" id="UP000255233"/>
    </source>
</evidence>
<feature type="signal peptide" evidence="3">
    <location>
        <begin position="1"/>
        <end position="17"/>
    </location>
</feature>
<dbReference type="PANTHER" id="PTHR30097">
    <property type="entry name" value="CATION EFFLUX SYSTEM PROTEIN CUSB"/>
    <property type="match status" value="1"/>
</dbReference>
<dbReference type="GO" id="GO:0022857">
    <property type="term" value="F:transmembrane transporter activity"/>
    <property type="evidence" value="ECO:0007669"/>
    <property type="project" value="InterPro"/>
</dbReference>
<organism evidence="5 6">
    <name type="scientific">Rikenella microfusus</name>
    <dbReference type="NCBI Taxonomy" id="28139"/>
    <lineage>
        <taxon>Bacteria</taxon>
        <taxon>Pseudomonadati</taxon>
        <taxon>Bacteroidota</taxon>
        <taxon>Bacteroidia</taxon>
        <taxon>Bacteroidales</taxon>
        <taxon>Rikenellaceae</taxon>
        <taxon>Rikenella</taxon>
    </lineage>
</organism>
<reference evidence="5 6" key="1">
    <citation type="submission" date="2018-06" db="EMBL/GenBank/DDBJ databases">
        <authorList>
            <consortium name="Pathogen Informatics"/>
            <person name="Doyle S."/>
        </authorList>
    </citation>
    <scope>NUCLEOTIDE SEQUENCE [LARGE SCALE GENOMIC DNA]</scope>
    <source>
        <strain evidence="5 6">NCTC11190</strain>
    </source>
</reference>
<dbReference type="RefSeq" id="WP_027290689.1">
    <property type="nucleotide sequence ID" value="NZ_UGVL01000001.1"/>
</dbReference>
<evidence type="ECO:0000313" key="5">
    <source>
        <dbReference type="EMBL" id="SUE33303.1"/>
    </source>
</evidence>
<dbReference type="PANTHER" id="PTHR30097:SF4">
    <property type="entry name" value="SLR6042 PROTEIN"/>
    <property type="match status" value="1"/>
</dbReference>
<dbReference type="Gene3D" id="2.40.420.20">
    <property type="match status" value="1"/>
</dbReference>
<dbReference type="PROSITE" id="PS51257">
    <property type="entry name" value="PROKAR_LIPOPROTEIN"/>
    <property type="match status" value="1"/>
</dbReference>
<dbReference type="Gene3D" id="2.40.30.170">
    <property type="match status" value="1"/>
</dbReference>
<sequence>MKFPVIILPALAALALAACTSGDSGDAHDHGAEGHDHAAEAIAEEEEHSDGPGVIALDDAQAAALGLKYEKAAAGPFASVVRTGGSIEAAPGDRSTVTATASGIVSFGGRRLTEGTKVAKGTPFLILGSSGMAEGNYPQQLADARAELAKAEADYARAETLSGNKVVSGAELEAAKLAVDVARRKVAVLSEHATKGGKNIVAPLGGYVTSLAVGEGDYVTAGQPLATISANRNLVLRADVPQRYLAEAAEVRTANFTTPYDGRTYDLSQSNGRLIGSARALAAGSPTLPVRFEFENGDGLTPGTVVEVFLKGAPREGVMTVPASALTEEQGAYYLYVRTSPGHYLKKPVEIGASDGARVEIAKGLAPGDEVVTEGAYYVRLAGMSTAIPHGHTH</sequence>
<accession>A0A379MP41</accession>
<dbReference type="AlphaFoldDB" id="A0A379MP41"/>
<dbReference type="Pfam" id="PF25975">
    <property type="entry name" value="CzcB_C"/>
    <property type="match status" value="1"/>
</dbReference>
<evidence type="ECO:0000256" key="3">
    <source>
        <dbReference type="SAM" id="SignalP"/>
    </source>
</evidence>
<dbReference type="STRING" id="880526.GCA_000427365_00935"/>
<feature type="domain" description="CzcB-like C-terminal circularly permuted SH3-like" evidence="4">
    <location>
        <begin position="320"/>
        <end position="379"/>
    </location>
</feature>
<dbReference type="Proteomes" id="UP000255233">
    <property type="component" value="Unassembled WGS sequence"/>
</dbReference>
<dbReference type="GO" id="GO:0030313">
    <property type="term" value="C:cell envelope"/>
    <property type="evidence" value="ECO:0007669"/>
    <property type="project" value="TreeGrafter"/>
</dbReference>
<dbReference type="FunFam" id="2.40.420.20:FF:000006">
    <property type="entry name" value="RND family efflux transporter MFP subunit"/>
    <property type="match status" value="1"/>
</dbReference>
<keyword evidence="2" id="KW-0813">Transport</keyword>